<name>A0A1A2EFR6_MYCSD</name>
<accession>A0A1A2EFR6</accession>
<dbReference type="Proteomes" id="UP000093985">
    <property type="component" value="Unassembled WGS sequence"/>
</dbReference>
<protein>
    <submittedName>
        <fullName evidence="1">Uncharacterized protein</fullName>
    </submittedName>
</protein>
<dbReference type="AlphaFoldDB" id="A0A1A2EFR6"/>
<reference evidence="2" key="1">
    <citation type="submission" date="2016-06" db="EMBL/GenBank/DDBJ databases">
        <authorList>
            <person name="Sutton G."/>
            <person name="Brinkac L."/>
            <person name="Sanka R."/>
            <person name="Adams M."/>
            <person name="Lau E."/>
            <person name="Mehaffy C."/>
            <person name="Tameris M."/>
            <person name="Hatherill M."/>
            <person name="Hanekom W."/>
            <person name="Mahomed H."/>
            <person name="Mcshane H."/>
        </authorList>
    </citation>
    <scope>NUCLEOTIDE SEQUENCE [LARGE SCALE GENOMIC DNA]</scope>
    <source>
        <strain evidence="2">852014-51077_SCH5608930-a</strain>
    </source>
</reference>
<evidence type="ECO:0000313" key="1">
    <source>
        <dbReference type="EMBL" id="OBG09521.1"/>
    </source>
</evidence>
<comment type="caution">
    <text evidence="1">The sequence shown here is derived from an EMBL/GenBank/DDBJ whole genome shotgun (WGS) entry which is preliminary data.</text>
</comment>
<organism evidence="1 2">
    <name type="scientific">Mycolicibacter sinensis (strain JDM601)</name>
    <name type="common">Mycobacterium sinense</name>
    <dbReference type="NCBI Taxonomy" id="875328"/>
    <lineage>
        <taxon>Bacteria</taxon>
        <taxon>Bacillati</taxon>
        <taxon>Actinomycetota</taxon>
        <taxon>Actinomycetes</taxon>
        <taxon>Mycobacteriales</taxon>
        <taxon>Mycobacteriaceae</taxon>
        <taxon>Mycolicibacter</taxon>
    </lineage>
</organism>
<sequence length="293" mass="31141">MAVGVALAGAGVIAVNPVAPLIPVAGQQPAVQLTGTWDTAADNWASLQEIFAANPDPLGNAIGELTSYYGDVASNSIKDSLAGVEGIWSGLGGAKGLETILPQVMEFLQQGDTSNAYNLINIDMLFNMQNIFQPLFDHTPRGSEVEVPGIFSMGPDLTRVMANVQDVFFGDYSFWKESAKYLMEPFIGMQYALADSLGDTGDHVAQDPFDALLNGYVPWDVPAGSEAEEPHAAFIGLLTADGTFAYLFDKLPSMIADALTANLPVDEAVDPDLGASLADPNLFDLDWLTGLFS</sequence>
<dbReference type="EMBL" id="LZIN01000015">
    <property type="protein sequence ID" value="OBG09521.1"/>
    <property type="molecule type" value="Genomic_DNA"/>
</dbReference>
<dbReference type="OrthoDB" id="4764385at2"/>
<proteinExistence type="predicted"/>
<evidence type="ECO:0000313" key="2">
    <source>
        <dbReference type="Proteomes" id="UP000093985"/>
    </source>
</evidence>
<gene>
    <name evidence="1" type="ORF">A5771_01225</name>
</gene>